<evidence type="ECO:0000313" key="8">
    <source>
        <dbReference type="EMBL" id="RPD61688.1"/>
    </source>
</evidence>
<dbReference type="OrthoDB" id="2288928at2759"/>
<keyword evidence="2 6" id="KW-0853">WD repeat</keyword>
<dbReference type="STRING" id="1328759.A0A5C2SEI8"/>
<comment type="similarity">
    <text evidence="1">Belongs to the WD repeat WDR55 family.</text>
</comment>
<dbReference type="InterPro" id="IPR050505">
    <property type="entry name" value="WDR55/POC1"/>
</dbReference>
<feature type="compositionally biased region" description="Acidic residues" evidence="7">
    <location>
        <begin position="308"/>
        <end position="328"/>
    </location>
</feature>
<dbReference type="InterPro" id="IPR001680">
    <property type="entry name" value="WD40_rpt"/>
</dbReference>
<evidence type="ECO:0000256" key="2">
    <source>
        <dbReference type="ARBA" id="ARBA00022574"/>
    </source>
</evidence>
<dbReference type="EMBL" id="ML122261">
    <property type="protein sequence ID" value="RPD61688.1"/>
    <property type="molecule type" value="Genomic_DNA"/>
</dbReference>
<protein>
    <recommendedName>
        <fullName evidence="4">WD repeat-containing protein JIP5</fullName>
    </recommendedName>
    <alternativeName>
        <fullName evidence="5">WD repeat-containing protein jip5</fullName>
    </alternativeName>
</protein>
<dbReference type="InterPro" id="IPR015943">
    <property type="entry name" value="WD40/YVTN_repeat-like_dom_sf"/>
</dbReference>
<dbReference type="PANTHER" id="PTHR44019">
    <property type="entry name" value="WD REPEAT-CONTAINING PROTEIN 55"/>
    <property type="match status" value="1"/>
</dbReference>
<feature type="repeat" description="WD" evidence="6">
    <location>
        <begin position="108"/>
        <end position="131"/>
    </location>
</feature>
<evidence type="ECO:0000313" key="9">
    <source>
        <dbReference type="Proteomes" id="UP000313359"/>
    </source>
</evidence>
<dbReference type="AlphaFoldDB" id="A0A5C2SEI8"/>
<dbReference type="InterPro" id="IPR036322">
    <property type="entry name" value="WD40_repeat_dom_sf"/>
</dbReference>
<evidence type="ECO:0000256" key="7">
    <source>
        <dbReference type="SAM" id="MobiDB-lite"/>
    </source>
</evidence>
<dbReference type="Pfam" id="PF24796">
    <property type="entry name" value="WDR55"/>
    <property type="match status" value="1"/>
</dbReference>
<dbReference type="PANTHER" id="PTHR44019:SF20">
    <property type="entry name" value="WD REPEAT-CONTAINING PROTEIN 55"/>
    <property type="match status" value="1"/>
</dbReference>
<keyword evidence="9" id="KW-1185">Reference proteome</keyword>
<evidence type="ECO:0000256" key="1">
    <source>
        <dbReference type="ARBA" id="ARBA00007625"/>
    </source>
</evidence>
<evidence type="ECO:0000256" key="5">
    <source>
        <dbReference type="ARBA" id="ARBA00039514"/>
    </source>
</evidence>
<proteinExistence type="inferred from homology"/>
<reference evidence="8" key="1">
    <citation type="journal article" date="2018" name="Genome Biol. Evol.">
        <title>Genomics and development of Lentinus tigrinus, a white-rot wood-decaying mushroom with dimorphic fruiting bodies.</title>
        <authorList>
            <person name="Wu B."/>
            <person name="Xu Z."/>
            <person name="Knudson A."/>
            <person name="Carlson A."/>
            <person name="Chen N."/>
            <person name="Kovaka S."/>
            <person name="LaButti K."/>
            <person name="Lipzen A."/>
            <person name="Pennachio C."/>
            <person name="Riley R."/>
            <person name="Schakwitz W."/>
            <person name="Umezawa K."/>
            <person name="Ohm R.A."/>
            <person name="Grigoriev I.V."/>
            <person name="Nagy L.G."/>
            <person name="Gibbons J."/>
            <person name="Hibbett D."/>
        </authorList>
    </citation>
    <scope>NUCLEOTIDE SEQUENCE [LARGE SCALE GENOMIC DNA]</scope>
    <source>
        <strain evidence="8">ALCF2SS1-6</strain>
    </source>
</reference>
<gene>
    <name evidence="8" type="ORF">L227DRAFT_610147</name>
</gene>
<sequence length="410" mass="44572">MPDIPVGAQIFDLAFHPERPLVFGGLLTGTVKAFTYDEQGNYEEKFSVRPSKRSCRTLAVSADGSQLWAAGKGKAIHTIDVGTGEVVETRAAAHDVPINRMKRVLPHLLASGDDDGVIKLWDPRKQDAVRKYTHHFDFISDFLWLDDKKQLVATSGDGTLSVMDVRSKKMEPVAQSEDQEDELLSILAIKGGQKIVVGTQVGILSIFNRKSGWGDCVDRLPGHPASIDVLCAIPSRYPNSQSTILTGSSDGILRAVQLFPTKLLGVVADHGDFPIERIAVDMNGEGRWVGSVGHEEVLKLTDLQEVFEDEEDENSEQDGSGDDSEAEGGGDGSDSDAEKTEQTAGPVASADVPPGNESEDDGGEGKDGSSDEEPEPEPRKRKRKKEKDPLQRRKKGRNEVEAEPAFFADL</sequence>
<evidence type="ECO:0000256" key="3">
    <source>
        <dbReference type="ARBA" id="ARBA00022737"/>
    </source>
</evidence>
<dbReference type="Gene3D" id="2.130.10.10">
    <property type="entry name" value="YVTN repeat-like/Quinoprotein amine dehydrogenase"/>
    <property type="match status" value="2"/>
</dbReference>
<feature type="region of interest" description="Disordered" evidence="7">
    <location>
        <begin position="308"/>
        <end position="410"/>
    </location>
</feature>
<dbReference type="SMART" id="SM00320">
    <property type="entry name" value="WD40"/>
    <property type="match status" value="4"/>
</dbReference>
<evidence type="ECO:0000256" key="6">
    <source>
        <dbReference type="PROSITE-ProRule" id="PRU00221"/>
    </source>
</evidence>
<dbReference type="PROSITE" id="PS50082">
    <property type="entry name" value="WD_REPEATS_2"/>
    <property type="match status" value="1"/>
</dbReference>
<organism evidence="8 9">
    <name type="scientific">Lentinus tigrinus ALCF2SS1-6</name>
    <dbReference type="NCBI Taxonomy" id="1328759"/>
    <lineage>
        <taxon>Eukaryota</taxon>
        <taxon>Fungi</taxon>
        <taxon>Dikarya</taxon>
        <taxon>Basidiomycota</taxon>
        <taxon>Agaricomycotina</taxon>
        <taxon>Agaricomycetes</taxon>
        <taxon>Polyporales</taxon>
        <taxon>Polyporaceae</taxon>
        <taxon>Lentinus</taxon>
    </lineage>
</organism>
<dbReference type="SUPFAM" id="SSF50978">
    <property type="entry name" value="WD40 repeat-like"/>
    <property type="match status" value="1"/>
</dbReference>
<keyword evidence="3" id="KW-0677">Repeat</keyword>
<accession>A0A5C2SEI8</accession>
<name>A0A5C2SEI8_9APHY</name>
<dbReference type="Proteomes" id="UP000313359">
    <property type="component" value="Unassembled WGS sequence"/>
</dbReference>
<evidence type="ECO:0000256" key="4">
    <source>
        <dbReference type="ARBA" id="ARBA00039238"/>
    </source>
</evidence>